<keyword evidence="3" id="KW-1185">Reference proteome</keyword>
<dbReference type="AlphaFoldDB" id="A0A673T1T6"/>
<organism evidence="2 3">
    <name type="scientific">Suricata suricatta</name>
    <name type="common">Meerkat</name>
    <dbReference type="NCBI Taxonomy" id="37032"/>
    <lineage>
        <taxon>Eukaryota</taxon>
        <taxon>Metazoa</taxon>
        <taxon>Chordata</taxon>
        <taxon>Craniata</taxon>
        <taxon>Vertebrata</taxon>
        <taxon>Euteleostomi</taxon>
        <taxon>Mammalia</taxon>
        <taxon>Eutheria</taxon>
        <taxon>Laurasiatheria</taxon>
        <taxon>Carnivora</taxon>
        <taxon>Feliformia</taxon>
        <taxon>Herpestidae</taxon>
        <taxon>Suricata</taxon>
    </lineage>
</organism>
<dbReference type="Proteomes" id="UP000472268">
    <property type="component" value="Chromosome 5"/>
</dbReference>
<sequence length="170" mass="19203">PVAEGPECQAGNHQSPRGESRKQPVSSLLLPTFYCRCFVRGPWATGQQWPLQVADRVEPKEMWVPPPRFRPRFQRSFCPRPPQQLTTEGGDGETKPSQGPTHESWPEPQRPGNRPYFQRQRQQHSRPSGDPPHHTGVTPTRRTHRAAVGLSVSFSKCPVPHTAPLTPHFL</sequence>
<proteinExistence type="predicted"/>
<reference evidence="2" key="2">
    <citation type="submission" date="2025-08" db="UniProtKB">
        <authorList>
            <consortium name="Ensembl"/>
        </authorList>
    </citation>
    <scope>IDENTIFICATION</scope>
</reference>
<evidence type="ECO:0000313" key="2">
    <source>
        <dbReference type="Ensembl" id="ENSSSUP00005003445.1"/>
    </source>
</evidence>
<dbReference type="OMA" id="GPTHESW"/>
<feature type="region of interest" description="Disordered" evidence="1">
    <location>
        <begin position="62"/>
        <end position="144"/>
    </location>
</feature>
<evidence type="ECO:0000256" key="1">
    <source>
        <dbReference type="SAM" id="MobiDB-lite"/>
    </source>
</evidence>
<reference evidence="2" key="3">
    <citation type="submission" date="2025-09" db="UniProtKB">
        <authorList>
            <consortium name="Ensembl"/>
        </authorList>
    </citation>
    <scope>IDENTIFICATION</scope>
</reference>
<dbReference type="Ensembl" id="ENSSSUT00005004008.1">
    <property type="protein sequence ID" value="ENSSSUP00005003445.1"/>
    <property type="gene ID" value="ENSSSUG00005002295.1"/>
</dbReference>
<protein>
    <submittedName>
        <fullName evidence="2">Uncharacterized protein</fullName>
    </submittedName>
</protein>
<name>A0A673T1T6_SURSU</name>
<feature type="region of interest" description="Disordered" evidence="1">
    <location>
        <begin position="1"/>
        <end position="24"/>
    </location>
</feature>
<accession>A0A673T1T6</accession>
<reference evidence="2 3" key="1">
    <citation type="submission" date="2019-05" db="EMBL/GenBank/DDBJ databases">
        <title>A Chromosome-scale Meerkat (S. suricatta) Genome Assembly.</title>
        <authorList>
            <person name="Dudchenko O."/>
            <person name="Lieberman Aiden E."/>
            <person name="Tung J."/>
            <person name="Barreiro L.B."/>
            <person name="Clutton-Brock T.H."/>
        </authorList>
    </citation>
    <scope>NUCLEOTIDE SEQUENCE [LARGE SCALE GENOMIC DNA]</scope>
</reference>
<evidence type="ECO:0000313" key="3">
    <source>
        <dbReference type="Proteomes" id="UP000472268"/>
    </source>
</evidence>